<evidence type="ECO:0000256" key="1">
    <source>
        <dbReference type="ARBA" id="ARBA00002286"/>
    </source>
</evidence>
<dbReference type="PANTHER" id="PTHR46889">
    <property type="entry name" value="TRANSPOSASE INSF FOR INSERTION SEQUENCE IS3B-RELATED"/>
    <property type="match status" value="1"/>
</dbReference>
<dbReference type="Pfam" id="PF13276">
    <property type="entry name" value="HTH_21"/>
    <property type="match status" value="1"/>
</dbReference>
<protein>
    <submittedName>
        <fullName evidence="4">IS3 family transposase</fullName>
    </submittedName>
</protein>
<dbReference type="InterPro" id="IPR012337">
    <property type="entry name" value="RNaseH-like_sf"/>
</dbReference>
<dbReference type="Proteomes" id="UP001501442">
    <property type="component" value="Unassembled WGS sequence"/>
</dbReference>
<dbReference type="InterPro" id="IPR048020">
    <property type="entry name" value="Transpos_IS3"/>
</dbReference>
<sequence>MIDHLRDDFGVEPVCRVLDLCPGTYYGRKRRPPSARARRDADLLAQIKQIHTDNYGVYGARRVHQQLRRQGVQVARCTVERLMHTHGIEGVRRGSRARTTTADETAPRPPDLVNRHFNADRPDLLWLADITYVRTWEGWVYVAFVLDAFSRRIVGWQLADHLRTDLPLDALEMALWQRSRRRPVERGTLIHHSDRGCQYTSFRYTTRLSDLGVSASVGSVADSYDNAMAEALNGTFKAELIHRRTWRTRDQVEYAVVEWIGWYNHRRLHSAIGHVPPAEYETSYYRSINTLASTGTR</sequence>
<evidence type="ECO:0000313" key="4">
    <source>
        <dbReference type="EMBL" id="GAA4638953.1"/>
    </source>
</evidence>
<accession>A0ABP8USC8</accession>
<dbReference type="PANTHER" id="PTHR46889:SF4">
    <property type="entry name" value="TRANSPOSASE INSO FOR INSERTION SEQUENCE ELEMENT IS911B-RELATED"/>
    <property type="match status" value="1"/>
</dbReference>
<dbReference type="InterPro" id="IPR025948">
    <property type="entry name" value="HTH-like_dom"/>
</dbReference>
<dbReference type="SUPFAM" id="SSF53098">
    <property type="entry name" value="Ribonuclease H-like"/>
    <property type="match status" value="1"/>
</dbReference>
<evidence type="ECO:0000256" key="2">
    <source>
        <dbReference type="SAM" id="MobiDB-lite"/>
    </source>
</evidence>
<dbReference type="NCBIfam" id="NF033516">
    <property type="entry name" value="transpos_IS3"/>
    <property type="match status" value="1"/>
</dbReference>
<evidence type="ECO:0000259" key="3">
    <source>
        <dbReference type="PROSITE" id="PS50994"/>
    </source>
</evidence>
<dbReference type="Gene3D" id="3.30.420.10">
    <property type="entry name" value="Ribonuclease H-like superfamily/Ribonuclease H"/>
    <property type="match status" value="1"/>
</dbReference>
<comment type="function">
    <text evidence="1">Involved in the transposition of the insertion sequence.</text>
</comment>
<name>A0ABP8USC8_9ACTN</name>
<feature type="region of interest" description="Disordered" evidence="2">
    <location>
        <begin position="91"/>
        <end position="114"/>
    </location>
</feature>
<keyword evidence="5" id="KW-1185">Reference proteome</keyword>
<organism evidence="4 5">
    <name type="scientific">Actinoallomurus vinaceus</name>
    <dbReference type="NCBI Taxonomy" id="1080074"/>
    <lineage>
        <taxon>Bacteria</taxon>
        <taxon>Bacillati</taxon>
        <taxon>Actinomycetota</taxon>
        <taxon>Actinomycetes</taxon>
        <taxon>Streptosporangiales</taxon>
        <taxon>Thermomonosporaceae</taxon>
        <taxon>Actinoallomurus</taxon>
    </lineage>
</organism>
<proteinExistence type="predicted"/>
<dbReference type="InterPro" id="IPR001584">
    <property type="entry name" value="Integrase_cat-core"/>
</dbReference>
<gene>
    <name evidence="4" type="ORF">GCM10023196_098660</name>
</gene>
<dbReference type="Pfam" id="PF13333">
    <property type="entry name" value="rve_2"/>
    <property type="match status" value="1"/>
</dbReference>
<dbReference type="Pfam" id="PF00665">
    <property type="entry name" value="rve"/>
    <property type="match status" value="1"/>
</dbReference>
<reference evidence="5" key="1">
    <citation type="journal article" date="2019" name="Int. J. Syst. Evol. Microbiol.">
        <title>The Global Catalogue of Microorganisms (GCM) 10K type strain sequencing project: providing services to taxonomists for standard genome sequencing and annotation.</title>
        <authorList>
            <consortium name="The Broad Institute Genomics Platform"/>
            <consortium name="The Broad Institute Genome Sequencing Center for Infectious Disease"/>
            <person name="Wu L."/>
            <person name="Ma J."/>
        </authorList>
    </citation>
    <scope>NUCLEOTIDE SEQUENCE [LARGE SCALE GENOMIC DNA]</scope>
    <source>
        <strain evidence="5">JCM 17939</strain>
    </source>
</reference>
<evidence type="ECO:0000313" key="5">
    <source>
        <dbReference type="Proteomes" id="UP001501442"/>
    </source>
</evidence>
<dbReference type="InterPro" id="IPR036397">
    <property type="entry name" value="RNaseH_sf"/>
</dbReference>
<feature type="domain" description="Integrase catalytic" evidence="3">
    <location>
        <begin position="118"/>
        <end position="284"/>
    </location>
</feature>
<dbReference type="PROSITE" id="PS50994">
    <property type="entry name" value="INTEGRASE"/>
    <property type="match status" value="1"/>
</dbReference>
<comment type="caution">
    <text evidence="4">The sequence shown here is derived from an EMBL/GenBank/DDBJ whole genome shotgun (WGS) entry which is preliminary data.</text>
</comment>
<dbReference type="InterPro" id="IPR050900">
    <property type="entry name" value="Transposase_IS3/IS150/IS904"/>
</dbReference>
<dbReference type="EMBL" id="BAABHK010000025">
    <property type="protein sequence ID" value="GAA4638953.1"/>
    <property type="molecule type" value="Genomic_DNA"/>
</dbReference>